<dbReference type="AlphaFoldDB" id="A0A319BUG7"/>
<proteinExistence type="predicted"/>
<name>A0A319BUG7_9EURO</name>
<dbReference type="VEuPathDB" id="FungiDB:BO82DRAFT_11684"/>
<evidence type="ECO:0000313" key="1">
    <source>
        <dbReference type="EMBL" id="PYH75867.1"/>
    </source>
</evidence>
<organism evidence="1 2">
    <name type="scientific">Aspergillus uvarum CBS 121591</name>
    <dbReference type="NCBI Taxonomy" id="1448315"/>
    <lineage>
        <taxon>Eukaryota</taxon>
        <taxon>Fungi</taxon>
        <taxon>Dikarya</taxon>
        <taxon>Ascomycota</taxon>
        <taxon>Pezizomycotina</taxon>
        <taxon>Eurotiomycetes</taxon>
        <taxon>Eurotiomycetidae</taxon>
        <taxon>Eurotiales</taxon>
        <taxon>Aspergillaceae</taxon>
        <taxon>Aspergillus</taxon>
        <taxon>Aspergillus subgen. Circumdati</taxon>
    </lineage>
</organism>
<sequence>MVMGTAKPRIHPPDSRVHCGFPSLVPLPSLLPAVRCLPLTLCVPRANQGNWVCTVQHSTKLRCELKMRSHGL</sequence>
<dbReference type="GeneID" id="37132587"/>
<reference evidence="1 2" key="1">
    <citation type="submission" date="2016-12" db="EMBL/GenBank/DDBJ databases">
        <title>The genomes of Aspergillus section Nigri reveals drivers in fungal speciation.</title>
        <authorList>
            <consortium name="DOE Joint Genome Institute"/>
            <person name="Vesth T.C."/>
            <person name="Nybo J."/>
            <person name="Theobald S."/>
            <person name="Brandl J."/>
            <person name="Frisvad J.C."/>
            <person name="Nielsen K.F."/>
            <person name="Lyhne E.K."/>
            <person name="Kogle M.E."/>
            <person name="Kuo A."/>
            <person name="Riley R."/>
            <person name="Clum A."/>
            <person name="Nolan M."/>
            <person name="Lipzen A."/>
            <person name="Salamov A."/>
            <person name="Henrissat B."/>
            <person name="Wiebenga A."/>
            <person name="De Vries R.P."/>
            <person name="Grigoriev I.V."/>
            <person name="Mortensen U.H."/>
            <person name="Andersen M.R."/>
            <person name="Baker S.E."/>
        </authorList>
    </citation>
    <scope>NUCLEOTIDE SEQUENCE [LARGE SCALE GENOMIC DNA]</scope>
    <source>
        <strain evidence="1 2">CBS 121591</strain>
    </source>
</reference>
<dbReference type="Proteomes" id="UP000248340">
    <property type="component" value="Unassembled WGS sequence"/>
</dbReference>
<accession>A0A319BUG7</accession>
<keyword evidence="2" id="KW-1185">Reference proteome</keyword>
<dbReference type="EMBL" id="KZ821775">
    <property type="protein sequence ID" value="PYH75867.1"/>
    <property type="molecule type" value="Genomic_DNA"/>
</dbReference>
<evidence type="ECO:0000313" key="2">
    <source>
        <dbReference type="Proteomes" id="UP000248340"/>
    </source>
</evidence>
<protein>
    <submittedName>
        <fullName evidence="1">Uncharacterized protein</fullName>
    </submittedName>
</protein>
<dbReference type="RefSeq" id="XP_025486067.1">
    <property type="nucleotide sequence ID" value="XM_025629846.1"/>
</dbReference>
<gene>
    <name evidence="1" type="ORF">BO82DRAFT_11684</name>
</gene>